<dbReference type="EMBL" id="CAIIXF020000001">
    <property type="protein sequence ID" value="CAH1774090.1"/>
    <property type="molecule type" value="Genomic_DNA"/>
</dbReference>
<sequence>MQIVPPTQSGETPAAESPRTTASNEAKTEKRRQCMSIAIAEVSISVIAFGLGLATFFHTSNLSCGGFWPHILFVLGGIALIVGCYMHKKGRAWILTGIVFHVIGLFMAFPAILIDGVEASHIAKTTFADCAYSSDSGTANCGRSAFTVGLVSTNCEMSFAAKSCYCCSIYKENSCESYGFSLSTQPTEYSGVASCDSISGTFQGLLWATITFSVLNSIAAVLGIVFANFYLSSISSVFPELVMTRPAMSQMVTEDGHIVFFTTPSQHVAMVPSGSTSQTISYSHGPMITSHGSEPVAQYSHGPVTTSHGPNPVEEPKIEQFPSPHPTLPAIGKKPKQLPKLETAPAVAPEAVQVKTEEGGESKDTNDAPPPYSYLAE</sequence>
<organism evidence="8 9">
    <name type="scientific">Owenia fusiformis</name>
    <name type="common">Polychaete worm</name>
    <dbReference type="NCBI Taxonomy" id="6347"/>
    <lineage>
        <taxon>Eukaryota</taxon>
        <taxon>Metazoa</taxon>
        <taxon>Spiralia</taxon>
        <taxon>Lophotrochozoa</taxon>
        <taxon>Annelida</taxon>
        <taxon>Polychaeta</taxon>
        <taxon>Sedentaria</taxon>
        <taxon>Canalipalpata</taxon>
        <taxon>Sabellida</taxon>
        <taxon>Oweniida</taxon>
        <taxon>Oweniidae</taxon>
        <taxon>Owenia</taxon>
    </lineage>
</organism>
<evidence type="ECO:0000313" key="9">
    <source>
        <dbReference type="Proteomes" id="UP000749559"/>
    </source>
</evidence>
<keyword evidence="9" id="KW-1185">Reference proteome</keyword>
<dbReference type="OrthoDB" id="10034004at2759"/>
<comment type="subcellular location">
    <subcellularLocation>
        <location evidence="1">Membrane</location>
        <topology evidence="1">Multi-pass membrane protein</topology>
    </subcellularLocation>
</comment>
<dbReference type="InterPro" id="IPR028014">
    <property type="entry name" value="TMEM255"/>
</dbReference>
<keyword evidence="4 7" id="KW-1133">Transmembrane helix</keyword>
<dbReference type="Proteomes" id="UP000749559">
    <property type="component" value="Unassembled WGS sequence"/>
</dbReference>
<evidence type="ECO:0000256" key="2">
    <source>
        <dbReference type="ARBA" id="ARBA00007903"/>
    </source>
</evidence>
<feature type="transmembrane region" description="Helical" evidence="7">
    <location>
        <begin position="37"/>
        <end position="55"/>
    </location>
</feature>
<dbReference type="PANTHER" id="PTHR33721:SF5">
    <property type="entry name" value="TRANSMEMBRANE PROTEIN 255B-LIKE"/>
    <property type="match status" value="1"/>
</dbReference>
<dbReference type="PANTHER" id="PTHR33721">
    <property type="entry name" value="TRANSMEMBRANE PROTEIN 255B-LIKE"/>
    <property type="match status" value="1"/>
</dbReference>
<evidence type="ECO:0000256" key="7">
    <source>
        <dbReference type="SAM" id="Phobius"/>
    </source>
</evidence>
<evidence type="ECO:0000256" key="1">
    <source>
        <dbReference type="ARBA" id="ARBA00004141"/>
    </source>
</evidence>
<comment type="similarity">
    <text evidence="2">Belongs to the TMEM255 family.</text>
</comment>
<reference evidence="8" key="1">
    <citation type="submission" date="2022-03" db="EMBL/GenBank/DDBJ databases">
        <authorList>
            <person name="Martin C."/>
        </authorList>
    </citation>
    <scope>NUCLEOTIDE SEQUENCE</scope>
</reference>
<name>A0A8J1U8C4_OWEFU</name>
<proteinExistence type="inferred from homology"/>
<keyword evidence="5 7" id="KW-0472">Membrane</keyword>
<feature type="transmembrane region" description="Helical" evidence="7">
    <location>
        <begin position="93"/>
        <end position="114"/>
    </location>
</feature>
<feature type="compositionally biased region" description="Polar residues" evidence="6">
    <location>
        <begin position="1"/>
        <end position="11"/>
    </location>
</feature>
<protein>
    <submittedName>
        <fullName evidence="8">Uncharacterized protein</fullName>
    </submittedName>
</protein>
<feature type="region of interest" description="Disordered" evidence="6">
    <location>
        <begin position="1"/>
        <end position="28"/>
    </location>
</feature>
<feature type="region of interest" description="Disordered" evidence="6">
    <location>
        <begin position="300"/>
        <end position="377"/>
    </location>
</feature>
<feature type="compositionally biased region" description="Pro residues" evidence="6">
    <location>
        <begin position="368"/>
        <end position="377"/>
    </location>
</feature>
<feature type="transmembrane region" description="Helical" evidence="7">
    <location>
        <begin position="67"/>
        <end position="86"/>
    </location>
</feature>
<feature type="transmembrane region" description="Helical" evidence="7">
    <location>
        <begin position="206"/>
        <end position="231"/>
    </location>
</feature>
<evidence type="ECO:0000256" key="3">
    <source>
        <dbReference type="ARBA" id="ARBA00022692"/>
    </source>
</evidence>
<dbReference type="GO" id="GO:0016020">
    <property type="term" value="C:membrane"/>
    <property type="evidence" value="ECO:0007669"/>
    <property type="project" value="UniProtKB-SubCell"/>
</dbReference>
<evidence type="ECO:0000256" key="4">
    <source>
        <dbReference type="ARBA" id="ARBA00022989"/>
    </source>
</evidence>
<evidence type="ECO:0000256" key="5">
    <source>
        <dbReference type="ARBA" id="ARBA00023136"/>
    </source>
</evidence>
<dbReference type="AlphaFoldDB" id="A0A8J1U8C4"/>
<evidence type="ECO:0000313" key="8">
    <source>
        <dbReference type="EMBL" id="CAH1774090.1"/>
    </source>
</evidence>
<accession>A0A8J1U8C4</accession>
<dbReference type="Pfam" id="PF14967">
    <property type="entry name" value="FAM70"/>
    <property type="match status" value="1"/>
</dbReference>
<comment type="caution">
    <text evidence="8">The sequence shown here is derived from an EMBL/GenBank/DDBJ whole genome shotgun (WGS) entry which is preliminary data.</text>
</comment>
<evidence type="ECO:0000256" key="6">
    <source>
        <dbReference type="SAM" id="MobiDB-lite"/>
    </source>
</evidence>
<gene>
    <name evidence="8" type="ORF">OFUS_LOCUS1610</name>
</gene>
<keyword evidence="3 7" id="KW-0812">Transmembrane</keyword>
<feature type="compositionally biased region" description="Basic and acidic residues" evidence="6">
    <location>
        <begin position="355"/>
        <end position="366"/>
    </location>
</feature>